<evidence type="ECO:0000256" key="3">
    <source>
        <dbReference type="ARBA" id="ARBA00022898"/>
    </source>
</evidence>
<gene>
    <name evidence="6" type="ORF">CLCR_08470</name>
</gene>
<comment type="similarity">
    <text evidence="2 4">Belongs to the class-III pyridoxal-phosphate-dependent aminotransferase family.</text>
</comment>
<dbReference type="Pfam" id="PF00202">
    <property type="entry name" value="Aminotran_3"/>
    <property type="match status" value="1"/>
</dbReference>
<dbReference type="VEuPathDB" id="FungiDB:CLCR_08470"/>
<dbReference type="Gene3D" id="3.40.640.10">
    <property type="entry name" value="Type I PLP-dependent aspartate aminotransferase-like (Major domain)"/>
    <property type="match status" value="1"/>
</dbReference>
<dbReference type="PROSITE" id="PS00600">
    <property type="entry name" value="AA_TRANSFER_CLASS_3"/>
    <property type="match status" value="1"/>
</dbReference>
<dbReference type="GO" id="GO:0005829">
    <property type="term" value="C:cytosol"/>
    <property type="evidence" value="ECO:0007669"/>
    <property type="project" value="TreeGrafter"/>
</dbReference>
<evidence type="ECO:0000313" key="7">
    <source>
        <dbReference type="Proteomes" id="UP000094526"/>
    </source>
</evidence>
<dbReference type="CDD" id="cd00610">
    <property type="entry name" value="OAT_like"/>
    <property type="match status" value="1"/>
</dbReference>
<dbReference type="Gene3D" id="3.90.1150.10">
    <property type="entry name" value="Aspartate Aminotransferase, domain 1"/>
    <property type="match status" value="1"/>
</dbReference>
<evidence type="ECO:0000256" key="1">
    <source>
        <dbReference type="ARBA" id="ARBA00001933"/>
    </source>
</evidence>
<dbReference type="InterPro" id="IPR015421">
    <property type="entry name" value="PyrdxlP-dep_Trfase_major"/>
</dbReference>
<dbReference type="PANTHER" id="PTHR43094">
    <property type="entry name" value="AMINOTRANSFERASE"/>
    <property type="match status" value="1"/>
</dbReference>
<dbReference type="OrthoDB" id="5419315at2759"/>
<dbReference type="STRING" id="86049.A0A1C1CTB4"/>
<evidence type="ECO:0000256" key="4">
    <source>
        <dbReference type="RuleBase" id="RU003560"/>
    </source>
</evidence>
<evidence type="ECO:0000256" key="5">
    <source>
        <dbReference type="SAM" id="MobiDB-lite"/>
    </source>
</evidence>
<dbReference type="InterPro" id="IPR015424">
    <property type="entry name" value="PyrdxlP-dep_Trfase"/>
</dbReference>
<dbReference type="GO" id="GO:0030170">
    <property type="term" value="F:pyridoxal phosphate binding"/>
    <property type="evidence" value="ECO:0007669"/>
    <property type="project" value="InterPro"/>
</dbReference>
<evidence type="ECO:0000256" key="2">
    <source>
        <dbReference type="ARBA" id="ARBA00008954"/>
    </source>
</evidence>
<dbReference type="InterPro" id="IPR015422">
    <property type="entry name" value="PyrdxlP-dep_Trfase_small"/>
</dbReference>
<organism evidence="6 7">
    <name type="scientific">Cladophialophora carrionii</name>
    <dbReference type="NCBI Taxonomy" id="86049"/>
    <lineage>
        <taxon>Eukaryota</taxon>
        <taxon>Fungi</taxon>
        <taxon>Dikarya</taxon>
        <taxon>Ascomycota</taxon>
        <taxon>Pezizomycotina</taxon>
        <taxon>Eurotiomycetes</taxon>
        <taxon>Chaetothyriomycetidae</taxon>
        <taxon>Chaetothyriales</taxon>
        <taxon>Herpotrichiellaceae</taxon>
        <taxon>Cladophialophora</taxon>
    </lineage>
</organism>
<proteinExistence type="inferred from homology"/>
<feature type="compositionally biased region" description="Basic and acidic residues" evidence="5">
    <location>
        <begin position="1"/>
        <end position="16"/>
    </location>
</feature>
<sequence>MASTDSHDPRPSDGTESKLVASAPDAVPAPVPESIISPALLHRSLHQQPYKVTSAKGIYLTLSDGRIVMDACGGAAVACLGHGNEEVLAAVTAQMSTGVSYLHSLTYTTDAAEDLAHHIIDGPHGAGRYGLERAYFVNSGSEAMDAALKLARQYFFEKGQPQRTRFVSRKQSYHGTTVGAMNVSSNLPRKVPYANFQSEHVSWVTPAYAYQYSNWQEGETEAEFAERLVEELDLHFQTLGPENVIAFIAEPLVGATSGCTPAPSGYFRGVRDVCDRYGVLLILDEVMCGMGRTGTLFAFEQEDVVPDIMTVGKGLGGGYSPVAGVLVHKKVVDVLRKGTSSFNHGHTYQAHPVGCAATLAVQHILRREGLVANVARLGKHLYPLLLDTFGSSKYVGNIRGRGLFWGLEFVRDKVTREPFPPAVGFGVRYQATCFELGVAVYPGSGTIDGKRGDHAILSPPYNVSWVELGRIVEVMKKAYDQIEQEADSELAGRKDANGFARAY</sequence>
<keyword evidence="7" id="KW-1185">Reference proteome</keyword>
<comment type="cofactor">
    <cofactor evidence="1">
        <name>pyridoxal 5'-phosphate</name>
        <dbReference type="ChEBI" id="CHEBI:597326"/>
    </cofactor>
</comment>
<dbReference type="AlphaFoldDB" id="A0A1C1CTB4"/>
<dbReference type="VEuPathDB" id="FungiDB:G647_06356"/>
<name>A0A1C1CTB4_9EURO</name>
<keyword evidence="6" id="KW-0032">Aminotransferase</keyword>
<dbReference type="EMBL" id="LGRB01000009">
    <property type="protein sequence ID" value="OCT51744.1"/>
    <property type="molecule type" value="Genomic_DNA"/>
</dbReference>
<protein>
    <submittedName>
        <fullName evidence="6">Putative aminotransferase</fullName>
    </submittedName>
</protein>
<dbReference type="PANTHER" id="PTHR43094:SF1">
    <property type="entry name" value="AMINOTRANSFERASE CLASS-III"/>
    <property type="match status" value="1"/>
</dbReference>
<reference evidence="7" key="1">
    <citation type="submission" date="2015-07" db="EMBL/GenBank/DDBJ databases">
        <authorList>
            <person name="Teixeira M.M."/>
            <person name="Souza R.C."/>
            <person name="Almeida L.G."/>
            <person name="Vicente V.A."/>
            <person name="de Hoog S."/>
            <person name="Bocca A.L."/>
            <person name="de Almeida S.R."/>
            <person name="Vasconcelos A.T."/>
            <person name="Felipe M.S."/>
        </authorList>
    </citation>
    <scope>NUCLEOTIDE SEQUENCE [LARGE SCALE GENOMIC DNA]</scope>
    <source>
        <strain evidence="7">KSF</strain>
    </source>
</reference>
<dbReference type="FunFam" id="3.40.640.10:FF:000004">
    <property type="entry name" value="Acetylornithine aminotransferase"/>
    <property type="match status" value="1"/>
</dbReference>
<dbReference type="eggNOG" id="KOG1404">
    <property type="taxonomic scope" value="Eukaryota"/>
</dbReference>
<dbReference type="NCBIfam" id="NF005685">
    <property type="entry name" value="PRK07483.1"/>
    <property type="match status" value="1"/>
</dbReference>
<keyword evidence="3 4" id="KW-0663">Pyridoxal phosphate</keyword>
<keyword evidence="6" id="KW-0808">Transferase</keyword>
<comment type="caution">
    <text evidence="6">The sequence shown here is derived from an EMBL/GenBank/DDBJ whole genome shotgun (WGS) entry which is preliminary data.</text>
</comment>
<dbReference type="SUPFAM" id="SSF53383">
    <property type="entry name" value="PLP-dependent transferases"/>
    <property type="match status" value="1"/>
</dbReference>
<dbReference type="Proteomes" id="UP000094526">
    <property type="component" value="Unassembled WGS sequence"/>
</dbReference>
<evidence type="ECO:0000313" key="6">
    <source>
        <dbReference type="EMBL" id="OCT51744.1"/>
    </source>
</evidence>
<dbReference type="InterPro" id="IPR049704">
    <property type="entry name" value="Aminotrans_3_PPA_site"/>
</dbReference>
<dbReference type="GO" id="GO:0008483">
    <property type="term" value="F:transaminase activity"/>
    <property type="evidence" value="ECO:0007669"/>
    <property type="project" value="UniProtKB-KW"/>
</dbReference>
<dbReference type="InterPro" id="IPR005814">
    <property type="entry name" value="Aminotrans_3"/>
</dbReference>
<accession>A0A1C1CTB4</accession>
<feature type="region of interest" description="Disordered" evidence="5">
    <location>
        <begin position="1"/>
        <end position="26"/>
    </location>
</feature>